<protein>
    <submittedName>
        <fullName evidence="7">DNL zinc finger-domain-containing protein</fullName>
    </submittedName>
</protein>
<dbReference type="PANTHER" id="PTHR20922">
    <property type="entry name" value="DNL-TYPE ZINC FINGER PROTEIN"/>
    <property type="match status" value="1"/>
</dbReference>
<evidence type="ECO:0000256" key="2">
    <source>
        <dbReference type="ARBA" id="ARBA00022771"/>
    </source>
</evidence>
<dbReference type="GO" id="GO:0030150">
    <property type="term" value="P:protein import into mitochondrial matrix"/>
    <property type="evidence" value="ECO:0007669"/>
    <property type="project" value="TreeGrafter"/>
</dbReference>
<dbReference type="PANTHER" id="PTHR20922:SF13">
    <property type="entry name" value="DNL-TYPE ZINC FINGER PROTEIN"/>
    <property type="match status" value="1"/>
</dbReference>
<reference evidence="7" key="2">
    <citation type="submission" date="2023-02" db="EMBL/GenBank/DDBJ databases">
        <authorList>
            <consortium name="DOE Joint Genome Institute"/>
            <person name="Mondo S.J."/>
            <person name="Chang Y."/>
            <person name="Wang Y."/>
            <person name="Ahrendt S."/>
            <person name="Andreopoulos W."/>
            <person name="Barry K."/>
            <person name="Beard J."/>
            <person name="Benny G.L."/>
            <person name="Blankenship S."/>
            <person name="Bonito G."/>
            <person name="Cuomo C."/>
            <person name="Desiro A."/>
            <person name="Gervers K.A."/>
            <person name="Hundley H."/>
            <person name="Kuo A."/>
            <person name="LaButti K."/>
            <person name="Lang B.F."/>
            <person name="Lipzen A."/>
            <person name="O'Donnell K."/>
            <person name="Pangilinan J."/>
            <person name="Reynolds N."/>
            <person name="Sandor L."/>
            <person name="Smith M.W."/>
            <person name="Tsang A."/>
            <person name="Grigoriev I.V."/>
            <person name="Stajich J.E."/>
            <person name="Spatafora J.W."/>
        </authorList>
    </citation>
    <scope>NUCLEOTIDE SEQUENCE</scope>
    <source>
        <strain evidence="7">RSA 2281</strain>
    </source>
</reference>
<keyword evidence="2 4" id="KW-0863">Zinc-finger</keyword>
<keyword evidence="8" id="KW-1185">Reference proteome</keyword>
<feature type="region of interest" description="Disordered" evidence="5">
    <location>
        <begin position="186"/>
        <end position="212"/>
    </location>
</feature>
<dbReference type="GO" id="GO:0050821">
    <property type="term" value="P:protein stabilization"/>
    <property type="evidence" value="ECO:0007669"/>
    <property type="project" value="TreeGrafter"/>
</dbReference>
<evidence type="ECO:0000256" key="4">
    <source>
        <dbReference type="PROSITE-ProRule" id="PRU00834"/>
    </source>
</evidence>
<evidence type="ECO:0000256" key="3">
    <source>
        <dbReference type="ARBA" id="ARBA00022833"/>
    </source>
</evidence>
<dbReference type="PROSITE" id="PS51501">
    <property type="entry name" value="ZF_DNL"/>
    <property type="match status" value="1"/>
</dbReference>
<feature type="compositionally biased region" description="Low complexity" evidence="5">
    <location>
        <begin position="203"/>
        <end position="212"/>
    </location>
</feature>
<evidence type="ECO:0000256" key="5">
    <source>
        <dbReference type="SAM" id="MobiDB-lite"/>
    </source>
</evidence>
<name>A0AAD5PHS7_9FUNG</name>
<dbReference type="InterPro" id="IPR007853">
    <property type="entry name" value="Znf_DNL-typ"/>
</dbReference>
<dbReference type="GO" id="GO:0051087">
    <property type="term" value="F:protein-folding chaperone binding"/>
    <property type="evidence" value="ECO:0007669"/>
    <property type="project" value="TreeGrafter"/>
</dbReference>
<dbReference type="GO" id="GO:0006457">
    <property type="term" value="P:protein folding"/>
    <property type="evidence" value="ECO:0007669"/>
    <property type="project" value="TreeGrafter"/>
</dbReference>
<dbReference type="EMBL" id="JAIXMP010000005">
    <property type="protein sequence ID" value="KAI9272806.1"/>
    <property type="molecule type" value="Genomic_DNA"/>
</dbReference>
<dbReference type="GO" id="GO:0008270">
    <property type="term" value="F:zinc ion binding"/>
    <property type="evidence" value="ECO:0007669"/>
    <property type="project" value="UniProtKB-KW"/>
</dbReference>
<feature type="domain" description="DNL-type" evidence="6">
    <location>
        <begin position="89"/>
        <end position="184"/>
    </location>
</feature>
<evidence type="ECO:0000313" key="7">
    <source>
        <dbReference type="EMBL" id="KAI9272806.1"/>
    </source>
</evidence>
<dbReference type="Pfam" id="PF05180">
    <property type="entry name" value="zf-DNL"/>
    <property type="match status" value="1"/>
</dbReference>
<keyword evidence="1" id="KW-0479">Metal-binding</keyword>
<dbReference type="Proteomes" id="UP001209540">
    <property type="component" value="Unassembled WGS sequence"/>
</dbReference>
<dbReference type="AlphaFoldDB" id="A0AAD5PHS7"/>
<accession>A0AAD5PHS7</accession>
<keyword evidence="3" id="KW-0862">Zinc</keyword>
<organism evidence="7 8">
    <name type="scientific">Phascolomyces articulosus</name>
    <dbReference type="NCBI Taxonomy" id="60185"/>
    <lineage>
        <taxon>Eukaryota</taxon>
        <taxon>Fungi</taxon>
        <taxon>Fungi incertae sedis</taxon>
        <taxon>Mucoromycota</taxon>
        <taxon>Mucoromycotina</taxon>
        <taxon>Mucoromycetes</taxon>
        <taxon>Mucorales</taxon>
        <taxon>Lichtheimiaceae</taxon>
        <taxon>Phascolomyces</taxon>
    </lineage>
</organism>
<gene>
    <name evidence="7" type="ORF">BDA99DRAFT_499257</name>
</gene>
<evidence type="ECO:0000313" key="8">
    <source>
        <dbReference type="Proteomes" id="UP001209540"/>
    </source>
</evidence>
<reference evidence="7" key="1">
    <citation type="journal article" date="2022" name="IScience">
        <title>Evolution of zygomycete secretomes and the origins of terrestrial fungal ecologies.</title>
        <authorList>
            <person name="Chang Y."/>
            <person name="Wang Y."/>
            <person name="Mondo S."/>
            <person name="Ahrendt S."/>
            <person name="Andreopoulos W."/>
            <person name="Barry K."/>
            <person name="Beard J."/>
            <person name="Benny G.L."/>
            <person name="Blankenship S."/>
            <person name="Bonito G."/>
            <person name="Cuomo C."/>
            <person name="Desiro A."/>
            <person name="Gervers K.A."/>
            <person name="Hundley H."/>
            <person name="Kuo A."/>
            <person name="LaButti K."/>
            <person name="Lang B.F."/>
            <person name="Lipzen A."/>
            <person name="O'Donnell K."/>
            <person name="Pangilinan J."/>
            <person name="Reynolds N."/>
            <person name="Sandor L."/>
            <person name="Smith M.E."/>
            <person name="Tsang A."/>
            <person name="Grigoriev I.V."/>
            <person name="Stajich J.E."/>
            <person name="Spatafora J.W."/>
        </authorList>
    </citation>
    <scope>NUCLEOTIDE SEQUENCE</scope>
    <source>
        <strain evidence="7">RSA 2281</strain>
    </source>
</reference>
<dbReference type="InterPro" id="IPR024158">
    <property type="entry name" value="Mt_import_TIM15"/>
</dbReference>
<comment type="caution">
    <text evidence="7">The sequence shown here is derived from an EMBL/GenBank/DDBJ whole genome shotgun (WGS) entry which is preliminary data.</text>
</comment>
<dbReference type="GO" id="GO:0005739">
    <property type="term" value="C:mitochondrion"/>
    <property type="evidence" value="ECO:0007669"/>
    <property type="project" value="TreeGrafter"/>
</dbReference>
<sequence length="212" mass="24503">MLPRATLLRTLRSSPCVRRSFSTATTRPSLWHTQMPTRTMTATTRNSLLKQSRFALLTNITQMKTRNSLFHTCPASLKEQEQQEEDTVEPKHQLLIGFTCEVCKERSHHVMSKLAYTKGVVLIECPGCKNRHLIADNLGWFKDQSTTVEDLVKEKGEAIRKVIVDKDGNEHETDIMEWLPDISQEERVKKDAAKQEAEKLRQEQQQQQKDQE</sequence>
<evidence type="ECO:0000256" key="1">
    <source>
        <dbReference type="ARBA" id="ARBA00022723"/>
    </source>
</evidence>
<proteinExistence type="predicted"/>
<feature type="compositionally biased region" description="Basic and acidic residues" evidence="5">
    <location>
        <begin position="186"/>
        <end position="202"/>
    </location>
</feature>
<evidence type="ECO:0000259" key="6">
    <source>
        <dbReference type="PROSITE" id="PS51501"/>
    </source>
</evidence>